<gene>
    <name evidence="7" type="ORF">HMPREF1544_11357</name>
</gene>
<keyword evidence="4 5" id="KW-0472">Membrane</keyword>
<organism evidence="7 8">
    <name type="scientific">Mucor circinelloides f. circinelloides (strain 1006PhL)</name>
    <name type="common">Mucormycosis agent</name>
    <name type="synonym">Calyptromyces circinelloides</name>
    <dbReference type="NCBI Taxonomy" id="1220926"/>
    <lineage>
        <taxon>Eukaryota</taxon>
        <taxon>Fungi</taxon>
        <taxon>Fungi incertae sedis</taxon>
        <taxon>Mucoromycota</taxon>
        <taxon>Mucoromycotina</taxon>
        <taxon>Mucoromycetes</taxon>
        <taxon>Mucorales</taxon>
        <taxon>Mucorineae</taxon>
        <taxon>Mucoraceae</taxon>
        <taxon>Mucor</taxon>
    </lineage>
</organism>
<evidence type="ECO:0000256" key="1">
    <source>
        <dbReference type="ARBA" id="ARBA00004141"/>
    </source>
</evidence>
<dbReference type="EMBL" id="KE124141">
    <property type="protein sequence ID" value="EPB81906.1"/>
    <property type="molecule type" value="Genomic_DNA"/>
</dbReference>
<dbReference type="PANTHER" id="PTHR10783:SF46">
    <property type="entry name" value="PROTEIN ERD1 HOMOLOG 2"/>
    <property type="match status" value="1"/>
</dbReference>
<protein>
    <recommendedName>
        <fullName evidence="6">EXS domain-containing protein</fullName>
    </recommendedName>
</protein>
<accession>S2IW70</accession>
<proteinExistence type="predicted"/>
<evidence type="ECO:0000256" key="4">
    <source>
        <dbReference type="ARBA" id="ARBA00023136"/>
    </source>
</evidence>
<dbReference type="PROSITE" id="PS51380">
    <property type="entry name" value="EXS"/>
    <property type="match status" value="1"/>
</dbReference>
<dbReference type="PANTHER" id="PTHR10783">
    <property type="entry name" value="XENOTROPIC AND POLYTROPIC RETROVIRUS RECEPTOR 1-RELATED"/>
    <property type="match status" value="1"/>
</dbReference>
<evidence type="ECO:0000256" key="5">
    <source>
        <dbReference type="SAM" id="Phobius"/>
    </source>
</evidence>
<dbReference type="Proteomes" id="UP000014254">
    <property type="component" value="Unassembled WGS sequence"/>
</dbReference>
<name>S2IW70_MUCC1</name>
<evidence type="ECO:0000256" key="3">
    <source>
        <dbReference type="ARBA" id="ARBA00022989"/>
    </source>
</evidence>
<keyword evidence="8" id="KW-1185">Reference proteome</keyword>
<dbReference type="VEuPathDB" id="FungiDB:HMPREF1544_11357"/>
<dbReference type="InterPro" id="IPR004342">
    <property type="entry name" value="EXS_C"/>
</dbReference>
<dbReference type="STRING" id="1220926.S2IW70"/>
<evidence type="ECO:0000313" key="8">
    <source>
        <dbReference type="Proteomes" id="UP000014254"/>
    </source>
</evidence>
<feature type="transmembrane region" description="Helical" evidence="5">
    <location>
        <begin position="109"/>
        <end position="128"/>
    </location>
</feature>
<evidence type="ECO:0000256" key="2">
    <source>
        <dbReference type="ARBA" id="ARBA00022692"/>
    </source>
</evidence>
<dbReference type="AlphaFoldDB" id="S2IW70"/>
<feature type="transmembrane region" description="Helical" evidence="5">
    <location>
        <begin position="12"/>
        <end position="32"/>
    </location>
</feature>
<dbReference type="GO" id="GO:0005737">
    <property type="term" value="C:cytoplasm"/>
    <property type="evidence" value="ECO:0007669"/>
    <property type="project" value="TreeGrafter"/>
</dbReference>
<dbReference type="OMA" id="RRWIWVV"/>
<dbReference type="InParanoid" id="S2IW70"/>
<dbReference type="GO" id="GO:0016020">
    <property type="term" value="C:membrane"/>
    <property type="evidence" value="ECO:0007669"/>
    <property type="project" value="UniProtKB-SubCell"/>
</dbReference>
<dbReference type="OrthoDB" id="2159384at2759"/>
<evidence type="ECO:0000313" key="7">
    <source>
        <dbReference type="EMBL" id="EPB81906.1"/>
    </source>
</evidence>
<comment type="subcellular location">
    <subcellularLocation>
        <location evidence="1">Membrane</location>
        <topology evidence="1">Multi-pass membrane protein</topology>
    </subcellularLocation>
</comment>
<sequence length="240" mass="27608">MKNCPVYFSDVLVADILISFSGVFTSIGVNLMRIANLPHSRYAPFITSIPYLIRLKQCLCDYYAQQHPHTSKLVNAFKYASSIPVIFLGHYTKQESNAIVFNSVTKGDLVWHLWLLLAMCNSAFAFSWDLVMDWGLVRMDAAHDAFIILRKDLYFSDSLYYIAAVGVNGSLRLLKIGSHLYHVHPMCVDVAEIVRRWIWVVFRFEHEWIKRSYSNTDIELQQQLAAFSNTANEHHSVPDL</sequence>
<feature type="domain" description="EXS" evidence="6">
    <location>
        <begin position="34"/>
        <end position="236"/>
    </location>
</feature>
<dbReference type="eggNOG" id="KOG1162">
    <property type="taxonomic scope" value="Eukaryota"/>
</dbReference>
<evidence type="ECO:0000259" key="6">
    <source>
        <dbReference type="PROSITE" id="PS51380"/>
    </source>
</evidence>
<dbReference type="Pfam" id="PF03124">
    <property type="entry name" value="EXS"/>
    <property type="match status" value="1"/>
</dbReference>
<keyword evidence="3 5" id="KW-1133">Transmembrane helix</keyword>
<reference evidence="8" key="1">
    <citation type="submission" date="2013-05" db="EMBL/GenBank/DDBJ databases">
        <title>The Genome sequence of Mucor circinelloides f. circinelloides 1006PhL.</title>
        <authorList>
            <consortium name="The Broad Institute Genomics Platform"/>
            <person name="Cuomo C."/>
            <person name="Earl A."/>
            <person name="Findley K."/>
            <person name="Lee S.C."/>
            <person name="Walker B."/>
            <person name="Young S."/>
            <person name="Zeng Q."/>
            <person name="Gargeya S."/>
            <person name="Fitzgerald M."/>
            <person name="Haas B."/>
            <person name="Abouelleil A."/>
            <person name="Allen A.W."/>
            <person name="Alvarado L."/>
            <person name="Arachchi H.M."/>
            <person name="Berlin A.M."/>
            <person name="Chapman S.B."/>
            <person name="Gainer-Dewar J."/>
            <person name="Goldberg J."/>
            <person name="Griggs A."/>
            <person name="Gujja S."/>
            <person name="Hansen M."/>
            <person name="Howarth C."/>
            <person name="Imamovic A."/>
            <person name="Ireland A."/>
            <person name="Larimer J."/>
            <person name="McCowan C."/>
            <person name="Murphy C."/>
            <person name="Pearson M."/>
            <person name="Poon T.W."/>
            <person name="Priest M."/>
            <person name="Roberts A."/>
            <person name="Saif S."/>
            <person name="Shea T."/>
            <person name="Sisk P."/>
            <person name="Sykes S."/>
            <person name="Wortman J."/>
            <person name="Nusbaum C."/>
            <person name="Birren B."/>
        </authorList>
    </citation>
    <scope>NUCLEOTIDE SEQUENCE [LARGE SCALE GENOMIC DNA]</scope>
    <source>
        <strain evidence="8">1006PhL</strain>
    </source>
</reference>
<keyword evidence="2 5" id="KW-0812">Transmembrane</keyword>